<accession>A0A165NY60</accession>
<evidence type="ECO:0008006" key="4">
    <source>
        <dbReference type="Google" id="ProtNLM"/>
    </source>
</evidence>
<reference evidence="2 3" key="1">
    <citation type="journal article" date="2016" name="Mol. Biol. Evol.">
        <title>Comparative Genomics of Early-Diverging Mushroom-Forming Fungi Provides Insights into the Origins of Lignocellulose Decay Capabilities.</title>
        <authorList>
            <person name="Nagy L.G."/>
            <person name="Riley R."/>
            <person name="Tritt A."/>
            <person name="Adam C."/>
            <person name="Daum C."/>
            <person name="Floudas D."/>
            <person name="Sun H."/>
            <person name="Yadav J.S."/>
            <person name="Pangilinan J."/>
            <person name="Larsson K.H."/>
            <person name="Matsuura K."/>
            <person name="Barry K."/>
            <person name="Labutti K."/>
            <person name="Kuo R."/>
            <person name="Ohm R.A."/>
            <person name="Bhattacharya S.S."/>
            <person name="Shirouzu T."/>
            <person name="Yoshinaga Y."/>
            <person name="Martin F.M."/>
            <person name="Grigoriev I.V."/>
            <person name="Hibbett D.S."/>
        </authorList>
    </citation>
    <scope>NUCLEOTIDE SEQUENCE [LARGE SCALE GENOMIC DNA]</scope>
    <source>
        <strain evidence="2 3">HHB14362 ss-1</strain>
    </source>
</reference>
<evidence type="ECO:0000313" key="3">
    <source>
        <dbReference type="Proteomes" id="UP000076761"/>
    </source>
</evidence>
<sequence>MQALLSLVVLSCLSVVLGVPAPQMSDTADWWGKRQVSTSSITSTSTSLTSFFPESLPCFRCHDDDRIDEHPRRSMVGQKGGNHYSLHLTAHECHFDTFGRMVGQEDDEHPAAGSLLEWAGSAHNIITGYTHV</sequence>
<evidence type="ECO:0000313" key="2">
    <source>
        <dbReference type="EMBL" id="KZT20270.1"/>
    </source>
</evidence>
<proteinExistence type="predicted"/>
<keyword evidence="1" id="KW-0732">Signal</keyword>
<keyword evidence="3" id="KW-1185">Reference proteome</keyword>
<dbReference type="EMBL" id="KV425623">
    <property type="protein sequence ID" value="KZT20270.1"/>
    <property type="molecule type" value="Genomic_DNA"/>
</dbReference>
<gene>
    <name evidence="2" type="ORF">NEOLEDRAFT_1151462</name>
</gene>
<feature type="signal peptide" evidence="1">
    <location>
        <begin position="1"/>
        <end position="18"/>
    </location>
</feature>
<dbReference type="InParanoid" id="A0A165NY60"/>
<dbReference type="AlphaFoldDB" id="A0A165NY60"/>
<dbReference type="Proteomes" id="UP000076761">
    <property type="component" value="Unassembled WGS sequence"/>
</dbReference>
<protein>
    <recommendedName>
        <fullName evidence="4">Cytochrome c domain-containing protein</fullName>
    </recommendedName>
</protein>
<evidence type="ECO:0000256" key="1">
    <source>
        <dbReference type="SAM" id="SignalP"/>
    </source>
</evidence>
<organism evidence="2 3">
    <name type="scientific">Neolentinus lepideus HHB14362 ss-1</name>
    <dbReference type="NCBI Taxonomy" id="1314782"/>
    <lineage>
        <taxon>Eukaryota</taxon>
        <taxon>Fungi</taxon>
        <taxon>Dikarya</taxon>
        <taxon>Basidiomycota</taxon>
        <taxon>Agaricomycotina</taxon>
        <taxon>Agaricomycetes</taxon>
        <taxon>Gloeophyllales</taxon>
        <taxon>Gloeophyllaceae</taxon>
        <taxon>Neolentinus</taxon>
    </lineage>
</organism>
<feature type="chain" id="PRO_5007863513" description="Cytochrome c domain-containing protein" evidence="1">
    <location>
        <begin position="19"/>
        <end position="132"/>
    </location>
</feature>
<name>A0A165NY60_9AGAM</name>